<name>A0A2N8KZ72_9BURK</name>
<feature type="transmembrane region" description="Helical" evidence="1">
    <location>
        <begin position="36"/>
        <end position="57"/>
    </location>
</feature>
<sequence>MRQFVLLLGLGLLLYIGWQLLAPARRQSLLSLASRHAWRLGVLFLGLLALLLLAYFYPPIHLL</sequence>
<reference evidence="2 3" key="1">
    <citation type="submission" date="2018-01" db="EMBL/GenBank/DDBJ databases">
        <title>Draft genome sequence of Paucibacter aquatile CR182 isolated from freshwater of the Nakdong River.</title>
        <authorList>
            <person name="Choi A."/>
            <person name="Chung E.J."/>
        </authorList>
    </citation>
    <scope>NUCLEOTIDE SEQUENCE [LARGE SCALE GENOMIC DNA]</scope>
    <source>
        <strain evidence="2 3">CR182</strain>
    </source>
</reference>
<comment type="caution">
    <text evidence="2">The sequence shown here is derived from an EMBL/GenBank/DDBJ whole genome shotgun (WGS) entry which is preliminary data.</text>
</comment>
<accession>A0A2N8KZ72</accession>
<dbReference type="RefSeq" id="WP_102768677.1">
    <property type="nucleotide sequence ID" value="NZ_CP124551.1"/>
</dbReference>
<dbReference type="AlphaFoldDB" id="A0A2N8KZ72"/>
<gene>
    <name evidence="2" type="ORF">C1O66_15330</name>
</gene>
<evidence type="ECO:0000313" key="2">
    <source>
        <dbReference type="EMBL" id="PND38759.1"/>
    </source>
</evidence>
<dbReference type="EMBL" id="POSP01000003">
    <property type="protein sequence ID" value="PND38759.1"/>
    <property type="molecule type" value="Genomic_DNA"/>
</dbReference>
<keyword evidence="3" id="KW-1185">Reference proteome</keyword>
<keyword evidence="1" id="KW-0812">Transmembrane</keyword>
<protein>
    <submittedName>
        <fullName evidence="2">Uncharacterized protein</fullName>
    </submittedName>
</protein>
<proteinExistence type="predicted"/>
<evidence type="ECO:0000313" key="3">
    <source>
        <dbReference type="Proteomes" id="UP000235916"/>
    </source>
</evidence>
<dbReference type="Proteomes" id="UP000235916">
    <property type="component" value="Unassembled WGS sequence"/>
</dbReference>
<evidence type="ECO:0000256" key="1">
    <source>
        <dbReference type="SAM" id="Phobius"/>
    </source>
</evidence>
<keyword evidence="1" id="KW-0472">Membrane</keyword>
<keyword evidence="1" id="KW-1133">Transmembrane helix</keyword>
<organism evidence="2 3">
    <name type="scientific">Kinneretia aquatilis</name>
    <dbReference type="NCBI Taxonomy" id="2070761"/>
    <lineage>
        <taxon>Bacteria</taxon>
        <taxon>Pseudomonadati</taxon>
        <taxon>Pseudomonadota</taxon>
        <taxon>Betaproteobacteria</taxon>
        <taxon>Burkholderiales</taxon>
        <taxon>Sphaerotilaceae</taxon>
        <taxon>Roseateles</taxon>
    </lineage>
</organism>